<proteinExistence type="predicted"/>
<reference evidence="1" key="1">
    <citation type="submission" date="2018-05" db="EMBL/GenBank/DDBJ databases">
        <title>Draft genome of Mucuna pruriens seed.</title>
        <authorList>
            <person name="Nnadi N.E."/>
            <person name="Vos R."/>
            <person name="Hasami M.H."/>
            <person name="Devisetty U.K."/>
            <person name="Aguiy J.C."/>
        </authorList>
    </citation>
    <scope>NUCLEOTIDE SEQUENCE [LARGE SCALE GENOMIC DNA]</scope>
    <source>
        <strain evidence="1">JCA_2017</strain>
    </source>
</reference>
<dbReference type="EMBL" id="QJKJ01008510">
    <property type="protein sequence ID" value="RDX79548.1"/>
    <property type="molecule type" value="Genomic_DNA"/>
</dbReference>
<dbReference type="OrthoDB" id="1751154at2759"/>
<dbReference type="InterPro" id="IPR036875">
    <property type="entry name" value="Znf_CCHC_sf"/>
</dbReference>
<sequence>MYTKKVKDKSQVVCYECKKPGHFKSKSPSLEKDKGEKKKPFYKKKKCLMAIWEDLDLSSLEEEDEEVMRNPLRIISLECAL</sequence>
<dbReference type="Proteomes" id="UP000257109">
    <property type="component" value="Unassembled WGS sequence"/>
</dbReference>
<keyword evidence="2" id="KW-1185">Reference proteome</keyword>
<organism evidence="1 2">
    <name type="scientific">Mucuna pruriens</name>
    <name type="common">Velvet bean</name>
    <name type="synonym">Dolichos pruriens</name>
    <dbReference type="NCBI Taxonomy" id="157652"/>
    <lineage>
        <taxon>Eukaryota</taxon>
        <taxon>Viridiplantae</taxon>
        <taxon>Streptophyta</taxon>
        <taxon>Embryophyta</taxon>
        <taxon>Tracheophyta</taxon>
        <taxon>Spermatophyta</taxon>
        <taxon>Magnoliopsida</taxon>
        <taxon>eudicotyledons</taxon>
        <taxon>Gunneridae</taxon>
        <taxon>Pentapetalae</taxon>
        <taxon>rosids</taxon>
        <taxon>fabids</taxon>
        <taxon>Fabales</taxon>
        <taxon>Fabaceae</taxon>
        <taxon>Papilionoideae</taxon>
        <taxon>50 kb inversion clade</taxon>
        <taxon>NPAAA clade</taxon>
        <taxon>indigoferoid/millettioid clade</taxon>
        <taxon>Phaseoleae</taxon>
        <taxon>Mucuna</taxon>
    </lineage>
</organism>
<protein>
    <recommendedName>
        <fullName evidence="3">CCHC-type domain-containing protein</fullName>
    </recommendedName>
</protein>
<feature type="non-terminal residue" evidence="1">
    <location>
        <position position="1"/>
    </location>
</feature>
<name>A0A371FMJ1_MUCPR</name>
<evidence type="ECO:0000313" key="2">
    <source>
        <dbReference type="Proteomes" id="UP000257109"/>
    </source>
</evidence>
<dbReference type="Gene3D" id="4.10.60.10">
    <property type="entry name" value="Zinc finger, CCHC-type"/>
    <property type="match status" value="1"/>
</dbReference>
<accession>A0A371FMJ1</accession>
<dbReference type="GO" id="GO:0008270">
    <property type="term" value="F:zinc ion binding"/>
    <property type="evidence" value="ECO:0007669"/>
    <property type="project" value="InterPro"/>
</dbReference>
<dbReference type="SUPFAM" id="SSF57756">
    <property type="entry name" value="Retrovirus zinc finger-like domains"/>
    <property type="match status" value="1"/>
</dbReference>
<dbReference type="AlphaFoldDB" id="A0A371FMJ1"/>
<dbReference type="GO" id="GO:0003676">
    <property type="term" value="F:nucleic acid binding"/>
    <property type="evidence" value="ECO:0007669"/>
    <property type="project" value="InterPro"/>
</dbReference>
<gene>
    <name evidence="1" type="ORF">CR513_40012</name>
</gene>
<evidence type="ECO:0000313" key="1">
    <source>
        <dbReference type="EMBL" id="RDX79548.1"/>
    </source>
</evidence>
<comment type="caution">
    <text evidence="1">The sequence shown here is derived from an EMBL/GenBank/DDBJ whole genome shotgun (WGS) entry which is preliminary data.</text>
</comment>
<evidence type="ECO:0008006" key="3">
    <source>
        <dbReference type="Google" id="ProtNLM"/>
    </source>
</evidence>